<keyword evidence="16" id="KW-1185">Reference proteome</keyword>
<evidence type="ECO:0000313" key="15">
    <source>
        <dbReference type="EMBL" id="RDL35110.1"/>
    </source>
</evidence>
<dbReference type="GO" id="GO:0009204">
    <property type="term" value="P:deoxyribonucleoside triphosphate catabolic process"/>
    <property type="evidence" value="ECO:0007669"/>
    <property type="project" value="UniProtKB-UniRule"/>
</dbReference>
<evidence type="ECO:0000256" key="9">
    <source>
        <dbReference type="ARBA" id="ARBA00054940"/>
    </source>
</evidence>
<comment type="similarity">
    <text evidence="1 13 14">Belongs to the HAM1 NTPase family.</text>
</comment>
<feature type="binding site" evidence="13">
    <location>
        <begin position="66"/>
        <end position="67"/>
    </location>
    <ligand>
        <name>ITP</name>
        <dbReference type="ChEBI" id="CHEBI:61402"/>
    </ligand>
</feature>
<dbReference type="Gene3D" id="3.90.950.10">
    <property type="match status" value="1"/>
</dbReference>
<comment type="subcellular location">
    <subcellularLocation>
        <location evidence="13">Cytoplasm</location>
    </subcellularLocation>
    <subcellularLocation>
        <location evidence="13">Nucleus</location>
    </subcellularLocation>
</comment>
<dbReference type="InterPro" id="IPR029001">
    <property type="entry name" value="ITPase-like_fam"/>
</dbReference>
<dbReference type="EC" id="3.6.1.66" evidence="13"/>
<dbReference type="STRING" id="2656787.A0A370TID8"/>
<organism evidence="15 16">
    <name type="scientific">Venustampulla echinocandica</name>
    <dbReference type="NCBI Taxonomy" id="2656787"/>
    <lineage>
        <taxon>Eukaryota</taxon>
        <taxon>Fungi</taxon>
        <taxon>Dikarya</taxon>
        <taxon>Ascomycota</taxon>
        <taxon>Pezizomycotina</taxon>
        <taxon>Leotiomycetes</taxon>
        <taxon>Helotiales</taxon>
        <taxon>Pleuroascaceae</taxon>
        <taxon>Venustampulla</taxon>
    </lineage>
</organism>
<evidence type="ECO:0000256" key="6">
    <source>
        <dbReference type="ARBA" id="ARBA00022842"/>
    </source>
</evidence>
<reference evidence="15 16" key="1">
    <citation type="journal article" date="2018" name="IMA Fungus">
        <title>IMA Genome-F 9: Draft genome sequence of Annulohypoxylon stygium, Aspergillus mulundensis, Berkeleyomyces basicola (syn. Thielaviopsis basicola), Ceratocystis smalleyi, two Cercospora beticola strains, Coleophoma cylindrospora, Fusarium fracticaudum, Phialophora cf. hyalina, and Morchella septimelata.</title>
        <authorList>
            <person name="Wingfield B.D."/>
            <person name="Bills G.F."/>
            <person name="Dong Y."/>
            <person name="Huang W."/>
            <person name="Nel W.J."/>
            <person name="Swalarsk-Parry B.S."/>
            <person name="Vaghefi N."/>
            <person name="Wilken P.M."/>
            <person name="An Z."/>
            <person name="de Beer Z.W."/>
            <person name="De Vos L."/>
            <person name="Chen L."/>
            <person name="Duong T.A."/>
            <person name="Gao Y."/>
            <person name="Hammerbacher A."/>
            <person name="Kikkert J.R."/>
            <person name="Li Y."/>
            <person name="Li H."/>
            <person name="Li K."/>
            <person name="Li Q."/>
            <person name="Liu X."/>
            <person name="Ma X."/>
            <person name="Naidoo K."/>
            <person name="Pethybridge S.J."/>
            <person name="Sun J."/>
            <person name="Steenkamp E.T."/>
            <person name="van der Nest M.A."/>
            <person name="van Wyk S."/>
            <person name="Wingfield M.J."/>
            <person name="Xiong C."/>
            <person name="Yue Q."/>
            <person name="Zhang X."/>
        </authorList>
    </citation>
    <scope>NUCLEOTIDE SEQUENCE [LARGE SCALE GENOMIC DNA]</scope>
    <source>
        <strain evidence="15 16">BP 5553</strain>
    </source>
</reference>
<dbReference type="NCBIfam" id="TIGR00042">
    <property type="entry name" value="RdgB/HAM1 family non-canonical purine NTP pyrophosphatase"/>
    <property type="match status" value="1"/>
</dbReference>
<proteinExistence type="inferred from homology"/>
<dbReference type="EMBL" id="NPIC01000006">
    <property type="protein sequence ID" value="RDL35110.1"/>
    <property type="molecule type" value="Genomic_DNA"/>
</dbReference>
<dbReference type="AlphaFoldDB" id="A0A370TID8"/>
<evidence type="ECO:0000256" key="14">
    <source>
        <dbReference type="RuleBase" id="RU003781"/>
    </source>
</evidence>
<keyword evidence="7 13" id="KW-0546">Nucleotide metabolism</keyword>
<evidence type="ECO:0000256" key="10">
    <source>
        <dbReference type="ARBA" id="ARBA00093218"/>
    </source>
</evidence>
<feature type="binding site" evidence="13">
    <location>
        <position position="163"/>
    </location>
    <ligand>
        <name>ITP</name>
        <dbReference type="ChEBI" id="CHEBI:61402"/>
    </ligand>
</feature>
<comment type="caution">
    <text evidence="15">The sequence shown here is derived from an EMBL/GenBank/DDBJ whole genome shotgun (WGS) entry which is preliminary data.</text>
</comment>
<evidence type="ECO:0000256" key="2">
    <source>
        <dbReference type="ARBA" id="ARBA00022490"/>
    </source>
</evidence>
<feature type="binding site" evidence="13">
    <location>
        <begin position="168"/>
        <end position="169"/>
    </location>
    <ligand>
        <name>ITP</name>
        <dbReference type="ChEBI" id="CHEBI:61402"/>
    </ligand>
</feature>
<gene>
    <name evidence="15" type="ORF">BP5553_07041</name>
</gene>
<dbReference type="SUPFAM" id="SSF52972">
    <property type="entry name" value="ITPase-like"/>
    <property type="match status" value="1"/>
</dbReference>
<sequence length="185" mass="20418">MAPKELNFITGNKNKLAEVKVMLGDVVDLRSQALDLVEIQGSIDEISADKCRRAAEAVQGPVLVEDTCLCFNALKELPGPYIKWFLEALGLEGLNNLLAGFSDKSAQAVCTFAYSAGPGHEPIIFQGRTDGKIVPARGPPNFGWDPIFEYEGKTYAEMDKVEKNKISHRFIAMEKLKTWLQEPSS</sequence>
<dbReference type="PANTHER" id="PTHR11067">
    <property type="entry name" value="INOSINE TRIPHOSPHATE PYROPHOSPHATASE/HAM1 PROTEIN"/>
    <property type="match status" value="1"/>
</dbReference>
<dbReference type="Proteomes" id="UP000254866">
    <property type="component" value="Unassembled WGS sequence"/>
</dbReference>
<keyword evidence="2 13" id="KW-0963">Cytoplasm</keyword>
<dbReference type="GO" id="GO:0046872">
    <property type="term" value="F:metal ion binding"/>
    <property type="evidence" value="ECO:0007669"/>
    <property type="project" value="UniProtKB-KW"/>
</dbReference>
<evidence type="ECO:0000256" key="12">
    <source>
        <dbReference type="ARBA" id="ARBA00093271"/>
    </source>
</evidence>
<dbReference type="InterPro" id="IPR027502">
    <property type="entry name" value="ITPase"/>
</dbReference>
<evidence type="ECO:0000313" key="16">
    <source>
        <dbReference type="Proteomes" id="UP000254866"/>
    </source>
</evidence>
<name>A0A370TID8_9HELO</name>
<dbReference type="Pfam" id="PF01725">
    <property type="entry name" value="Ham1p_like"/>
    <property type="match status" value="1"/>
</dbReference>
<evidence type="ECO:0000256" key="1">
    <source>
        <dbReference type="ARBA" id="ARBA00008023"/>
    </source>
</evidence>
<protein>
    <recommendedName>
        <fullName evidence="13">Inosine triphosphate pyrophosphatase</fullName>
        <shortName evidence="13">ITPase</shortName>
        <shortName evidence="13">Inosine triphosphatase</shortName>
        <ecNumber evidence="13">3.6.1.66</ecNumber>
    </recommendedName>
    <alternativeName>
        <fullName evidence="13">Non-canonical purine NTP pyrophosphatase</fullName>
    </alternativeName>
    <alternativeName>
        <fullName evidence="13">Non-standard purine NTP pyrophosphatase</fullName>
    </alternativeName>
    <alternativeName>
        <fullName evidence="13">Nucleoside-triphosphate diphosphatase</fullName>
    </alternativeName>
    <alternativeName>
        <fullName evidence="13">Nucleoside-triphosphate pyrophosphatase</fullName>
        <shortName evidence="13">NTPase</shortName>
    </alternativeName>
    <alternativeName>
        <fullName evidence="13">XTP/dITP diphosphatase</fullName>
    </alternativeName>
</protein>
<dbReference type="GO" id="GO:0005737">
    <property type="term" value="C:cytoplasm"/>
    <property type="evidence" value="ECO:0007669"/>
    <property type="project" value="UniProtKB-SubCell"/>
</dbReference>
<comment type="function">
    <text evidence="9">Pyrophosphatase that hydrolyzes the non-canonical purine nucleotides inosine triphosphate (ITP), deoxyinosine triphosphate (dITP) as well as 2'-deoxy-N-6-hydroxylaminopurine triphosphate (dHAPTP) and xanthosine 5'-triphosphate (XTP) to their respective monophosphate derivatives. The enzyme does not distinguish between the deoxy- and ribose forms. Probably excludes non-canonical purines from RNA and DNA precursor pools, thus preventing their incorporation into RNA and DNA and avoiding chromosomal lesions.</text>
</comment>
<comment type="catalytic activity">
    <reaction evidence="13">
        <text>XTP + H2O = XMP + diphosphate + H(+)</text>
        <dbReference type="Rhea" id="RHEA:28610"/>
        <dbReference type="ChEBI" id="CHEBI:15377"/>
        <dbReference type="ChEBI" id="CHEBI:15378"/>
        <dbReference type="ChEBI" id="CHEBI:33019"/>
        <dbReference type="ChEBI" id="CHEBI:57464"/>
        <dbReference type="ChEBI" id="CHEBI:61314"/>
        <dbReference type="EC" id="3.6.1.66"/>
    </reaction>
</comment>
<keyword evidence="5 13" id="KW-0378">Hydrolase</keyword>
<evidence type="ECO:0000256" key="4">
    <source>
        <dbReference type="ARBA" id="ARBA00022741"/>
    </source>
</evidence>
<dbReference type="GO" id="GO:0036222">
    <property type="term" value="F:XTP diphosphatase activity"/>
    <property type="evidence" value="ECO:0007669"/>
    <property type="project" value="UniProtKB-UniRule"/>
</dbReference>
<dbReference type="GO" id="GO:0005634">
    <property type="term" value="C:nucleus"/>
    <property type="evidence" value="ECO:0007669"/>
    <property type="project" value="UniProtKB-SubCell"/>
</dbReference>
<accession>A0A370TID8</accession>
<dbReference type="HAMAP" id="MF_03148">
    <property type="entry name" value="HAM1_NTPase"/>
    <property type="match status" value="1"/>
</dbReference>
<evidence type="ECO:0000256" key="7">
    <source>
        <dbReference type="ARBA" id="ARBA00023080"/>
    </source>
</evidence>
<keyword evidence="6 13" id="KW-0460">Magnesium</keyword>
<dbReference type="InterPro" id="IPR002637">
    <property type="entry name" value="RdgB/HAM1"/>
</dbReference>
<feature type="binding site" evidence="13">
    <location>
        <position position="50"/>
    </location>
    <ligand>
        <name>ITP</name>
        <dbReference type="ChEBI" id="CHEBI:61402"/>
    </ligand>
</feature>
<evidence type="ECO:0000256" key="3">
    <source>
        <dbReference type="ARBA" id="ARBA00022723"/>
    </source>
</evidence>
<keyword evidence="3 13" id="KW-0479">Metal-binding</keyword>
<comment type="catalytic activity">
    <reaction evidence="12">
        <text>N(6)-hydroxy-dATP + H2O = N(6)-hydroxy-dAMP + diphosphate + H(+)</text>
        <dbReference type="Rhea" id="RHEA:83971"/>
        <dbReference type="ChEBI" id="CHEBI:15377"/>
        <dbReference type="ChEBI" id="CHEBI:15378"/>
        <dbReference type="ChEBI" id="CHEBI:33019"/>
        <dbReference type="ChEBI" id="CHEBI:233529"/>
        <dbReference type="ChEBI" id="CHEBI:233530"/>
    </reaction>
    <physiologicalReaction direction="left-to-right" evidence="12">
        <dbReference type="Rhea" id="RHEA:83972"/>
    </physiologicalReaction>
</comment>
<dbReference type="FunFam" id="3.90.950.10:FF:000003">
    <property type="entry name" value="Inosine triphosphate pyrophosphatase"/>
    <property type="match status" value="1"/>
</dbReference>
<comment type="catalytic activity">
    <reaction evidence="11">
        <text>dITP + H2O = dIMP + diphosphate + H(+)</text>
        <dbReference type="Rhea" id="RHEA:28342"/>
        <dbReference type="ChEBI" id="CHEBI:15377"/>
        <dbReference type="ChEBI" id="CHEBI:15378"/>
        <dbReference type="ChEBI" id="CHEBI:33019"/>
        <dbReference type="ChEBI" id="CHEBI:61194"/>
        <dbReference type="ChEBI" id="CHEBI:61382"/>
        <dbReference type="EC" id="3.6.1.66"/>
    </reaction>
    <physiologicalReaction direction="left-to-right" evidence="11">
        <dbReference type="Rhea" id="RHEA:28343"/>
    </physiologicalReaction>
</comment>
<dbReference type="GO" id="GO:0000166">
    <property type="term" value="F:nucleotide binding"/>
    <property type="evidence" value="ECO:0007669"/>
    <property type="project" value="UniProtKB-KW"/>
</dbReference>
<dbReference type="GO" id="GO:0035870">
    <property type="term" value="F:dITP diphosphatase activity"/>
    <property type="evidence" value="ECO:0007669"/>
    <property type="project" value="UniProtKB-UniRule"/>
</dbReference>
<feature type="binding site" evidence="13">
    <location>
        <position position="66"/>
    </location>
    <ligand>
        <name>Mg(2+)</name>
        <dbReference type="ChEBI" id="CHEBI:18420"/>
    </ligand>
</feature>
<dbReference type="CDD" id="cd00515">
    <property type="entry name" value="HAM1"/>
    <property type="match status" value="1"/>
</dbReference>
<comment type="catalytic activity">
    <reaction evidence="10">
        <text>ITP + H2O = IMP + diphosphate + H(+)</text>
        <dbReference type="Rhea" id="RHEA:29399"/>
        <dbReference type="ChEBI" id="CHEBI:15377"/>
        <dbReference type="ChEBI" id="CHEBI:15378"/>
        <dbReference type="ChEBI" id="CHEBI:33019"/>
        <dbReference type="ChEBI" id="CHEBI:58053"/>
        <dbReference type="ChEBI" id="CHEBI:61402"/>
        <dbReference type="EC" id="3.6.1.66"/>
    </reaction>
    <physiologicalReaction direction="left-to-right" evidence="10">
        <dbReference type="Rhea" id="RHEA:29400"/>
    </physiologicalReaction>
</comment>
<feature type="binding site" evidence="13">
    <location>
        <begin position="10"/>
        <end position="15"/>
    </location>
    <ligand>
        <name>ITP</name>
        <dbReference type="ChEBI" id="CHEBI:61402"/>
    </ligand>
</feature>
<dbReference type="RefSeq" id="XP_031867933.1">
    <property type="nucleotide sequence ID" value="XM_032015664.1"/>
</dbReference>
<dbReference type="GO" id="GO:0036220">
    <property type="term" value="F:ITP diphosphatase activity"/>
    <property type="evidence" value="ECO:0007669"/>
    <property type="project" value="UniProtKB-UniRule"/>
</dbReference>
<evidence type="ECO:0000256" key="13">
    <source>
        <dbReference type="HAMAP-Rule" id="MF_03148"/>
    </source>
</evidence>
<feature type="binding site" evidence="13">
    <location>
        <position position="38"/>
    </location>
    <ligand>
        <name>Mg(2+)</name>
        <dbReference type="ChEBI" id="CHEBI:18420"/>
    </ligand>
</feature>
<evidence type="ECO:0000256" key="11">
    <source>
        <dbReference type="ARBA" id="ARBA00093255"/>
    </source>
</evidence>
<comment type="subunit">
    <text evidence="13">Homodimer.</text>
</comment>
<comment type="cofactor">
    <cofactor evidence="13">
        <name>Mg(2+)</name>
        <dbReference type="ChEBI" id="CHEBI:18420"/>
    </cofactor>
    <cofactor evidence="13">
        <name>Mn(2+)</name>
        <dbReference type="ChEBI" id="CHEBI:29035"/>
    </cofactor>
    <text evidence="13">Binds 1 divalent metal cation per subunit; can use either Mg(2+) or Mn(2+).</text>
</comment>
<keyword evidence="8 13" id="KW-0464">Manganese</keyword>
<feature type="binding site" evidence="13">
    <location>
        <begin position="142"/>
        <end position="145"/>
    </location>
    <ligand>
        <name>ITP</name>
        <dbReference type="ChEBI" id="CHEBI:61402"/>
    </ligand>
</feature>
<evidence type="ECO:0000256" key="8">
    <source>
        <dbReference type="ARBA" id="ARBA00023211"/>
    </source>
</evidence>
<keyword evidence="4 13" id="KW-0547">Nucleotide-binding</keyword>
<dbReference type="GeneID" id="43599890"/>
<dbReference type="GO" id="GO:0009117">
    <property type="term" value="P:nucleotide metabolic process"/>
    <property type="evidence" value="ECO:0007669"/>
    <property type="project" value="UniProtKB-KW"/>
</dbReference>
<dbReference type="PANTHER" id="PTHR11067:SF9">
    <property type="entry name" value="INOSINE TRIPHOSPHATE PYROPHOSPHATASE"/>
    <property type="match status" value="1"/>
</dbReference>
<evidence type="ECO:0000256" key="5">
    <source>
        <dbReference type="ARBA" id="ARBA00022801"/>
    </source>
</evidence>
<comment type="function">
    <text evidence="13">Pyrophosphatase that hydrolyzes non-canonical purine nucleotides such as inosine triphosphate (ITP), deoxyinosine triphosphate (dITP) or xanthosine 5'-triphosphate (XTP) to their respective monophosphate derivatives. The enzyme does not distinguish between the deoxy- and ribose forms. Probably excludes non-canonical purines from RNA and DNA precursor pools, thus preventing their incorporation into RNA and DNA and avoiding chromosomal lesions.</text>
</comment>
<dbReference type="OrthoDB" id="6288734at2759"/>
<keyword evidence="13" id="KW-0539">Nucleus</keyword>